<comment type="catalytic activity">
    <reaction evidence="12">
        <text>O-acetyl-L-serine + hydrogen sulfide = L-cysteine + acetate</text>
        <dbReference type="Rhea" id="RHEA:14829"/>
        <dbReference type="ChEBI" id="CHEBI:29919"/>
        <dbReference type="ChEBI" id="CHEBI:30089"/>
        <dbReference type="ChEBI" id="CHEBI:35235"/>
        <dbReference type="ChEBI" id="CHEBI:58340"/>
        <dbReference type="EC" id="2.5.1.47"/>
    </reaction>
</comment>
<evidence type="ECO:0000256" key="4">
    <source>
        <dbReference type="ARBA" id="ARBA00012681"/>
    </source>
</evidence>
<evidence type="ECO:0000256" key="6">
    <source>
        <dbReference type="ARBA" id="ARBA00022692"/>
    </source>
</evidence>
<sequence length="388" mass="41472">MKALALSASLSRQVGYVLVLGAGLAVGYWLGRSRRRATPSNACVPSSSNVVDLIGNTPLVRINSLSDATGCEILGKAEFVNPGGSIKDRVALQIVKEGLSSGELKEGGTVFEGTAGSTGVSLSLVTAALGCKCHVYLPDDAAIEKAELLQAYGASVDRVRPVSISHRDHFVNLARRKAQSTKGGFFSNQFENLANFRAHLKTGREIFEQTNGKIDAFVAAAGTGGTIAGISTYLKSKLDGVSVYLIDPPGSSLYNRVKRGVMYTNVEAEGKRLKNPFDTITEGIGINRLTRNFMEGEPLIDGAFQGTDMEAVEMSRWLVREDGLFVGSSSAMNCVGALKVARKLGPGHTIVTVLCDGGQRHLSKFHNRAYLEKMNLSPKGCESLDFVH</sequence>
<evidence type="ECO:0000256" key="7">
    <source>
        <dbReference type="ARBA" id="ARBA00022787"/>
    </source>
</evidence>
<comment type="subcellular location">
    <subcellularLocation>
        <location evidence="2">Mitochondrion outer membrane</location>
        <topology evidence="2">Single-pass membrane protein</topology>
    </subcellularLocation>
</comment>
<evidence type="ECO:0000256" key="14">
    <source>
        <dbReference type="SAM" id="Phobius"/>
    </source>
</evidence>
<dbReference type="EC" id="2.5.1.47" evidence="4"/>
<dbReference type="GO" id="GO:0006535">
    <property type="term" value="P:cysteine biosynthetic process from serine"/>
    <property type="evidence" value="ECO:0007669"/>
    <property type="project" value="InterPro"/>
</dbReference>
<dbReference type="FunFam" id="3.40.50.1100:FF:000049">
    <property type="entry name" value="Cysteine synthase, putative"/>
    <property type="match status" value="1"/>
</dbReference>
<reference evidence="16" key="2">
    <citation type="submission" date="2021-01" db="EMBL/GenBank/DDBJ databases">
        <authorList>
            <person name="Corre E."/>
            <person name="Pelletier E."/>
            <person name="Niang G."/>
            <person name="Scheremetjew M."/>
            <person name="Finn R."/>
            <person name="Kale V."/>
            <person name="Holt S."/>
            <person name="Cochrane G."/>
            <person name="Meng A."/>
            <person name="Brown T."/>
            <person name="Cohen L."/>
        </authorList>
    </citation>
    <scope>NUCLEOTIDE SEQUENCE</scope>
    <source>
        <strain evidence="16">CCMP1205</strain>
    </source>
</reference>
<dbReference type="EMBL" id="HBHL01003665">
    <property type="protein sequence ID" value="CAD9713437.1"/>
    <property type="molecule type" value="Transcribed_RNA"/>
</dbReference>
<accession>A0A5B8MMS2</accession>
<dbReference type="OrthoDB" id="10259545at2759"/>
<keyword evidence="6 14" id="KW-0812">Transmembrane</keyword>
<dbReference type="InterPro" id="IPR001216">
    <property type="entry name" value="P-phosphate_BS"/>
</dbReference>
<evidence type="ECO:0000256" key="3">
    <source>
        <dbReference type="ARBA" id="ARBA00007103"/>
    </source>
</evidence>
<protein>
    <recommendedName>
        <fullName evidence="4">cysteine synthase</fullName>
        <ecNumber evidence="4">2.5.1.47</ecNumber>
    </recommendedName>
    <alternativeName>
        <fullName evidence="13">Cysteine synthase-like protein</fullName>
    </alternativeName>
</protein>
<keyword evidence="11 14" id="KW-0472">Membrane</keyword>
<evidence type="ECO:0000256" key="9">
    <source>
        <dbReference type="ARBA" id="ARBA00022989"/>
    </source>
</evidence>
<keyword evidence="8" id="KW-0663">Pyridoxal phosphate</keyword>
<reference evidence="17 18" key="1">
    <citation type="submission" date="2018-07" db="EMBL/GenBank/DDBJ databases">
        <title>The complete nuclear genome of the prasinophyte Chloropicon primus (CCMP1205).</title>
        <authorList>
            <person name="Pombert J.-F."/>
            <person name="Otis C."/>
            <person name="Turmel M."/>
            <person name="Lemieux C."/>
        </authorList>
    </citation>
    <scope>NUCLEOTIDE SEQUENCE [LARGE SCALE GENOMIC DNA]</scope>
    <source>
        <strain evidence="17 18">CCMP1205</strain>
    </source>
</reference>
<evidence type="ECO:0000256" key="11">
    <source>
        <dbReference type="ARBA" id="ARBA00023136"/>
    </source>
</evidence>
<keyword evidence="10" id="KW-0496">Mitochondrion</keyword>
<evidence type="ECO:0000256" key="12">
    <source>
        <dbReference type="ARBA" id="ARBA00047931"/>
    </source>
</evidence>
<dbReference type="InterPro" id="IPR050214">
    <property type="entry name" value="Cys_Synth/Cystath_Beta-Synth"/>
</dbReference>
<dbReference type="STRING" id="1764295.A0A5B8MMS2"/>
<dbReference type="GO" id="GO:0004124">
    <property type="term" value="F:cysteine synthase activity"/>
    <property type="evidence" value="ECO:0007669"/>
    <property type="project" value="UniProtKB-EC"/>
</dbReference>
<name>A0A5B8MMS2_9CHLO</name>
<evidence type="ECO:0000256" key="13">
    <source>
        <dbReference type="ARBA" id="ARBA00078545"/>
    </source>
</evidence>
<dbReference type="EMBL" id="CP031039">
    <property type="protein sequence ID" value="QDZ21803.1"/>
    <property type="molecule type" value="Genomic_DNA"/>
</dbReference>
<dbReference type="AlphaFoldDB" id="A0A5B8MMS2"/>
<dbReference type="FunFam" id="3.40.50.1100:FF:000096">
    <property type="entry name" value="Related to cysteine synthase"/>
    <property type="match status" value="1"/>
</dbReference>
<gene>
    <name evidence="17" type="ORF">A3770_06p43210</name>
    <name evidence="16" type="ORF">CPRI1469_LOCUS2288</name>
</gene>
<feature type="transmembrane region" description="Helical" evidence="14">
    <location>
        <begin position="14"/>
        <end position="31"/>
    </location>
</feature>
<dbReference type="Gene3D" id="3.40.50.1100">
    <property type="match status" value="2"/>
</dbReference>
<dbReference type="GO" id="GO:0005741">
    <property type="term" value="C:mitochondrial outer membrane"/>
    <property type="evidence" value="ECO:0007669"/>
    <property type="project" value="UniProtKB-SubCell"/>
</dbReference>
<comment type="similarity">
    <text evidence="3">Belongs to the cysteine synthase/cystathionine beta-synthase family.</text>
</comment>
<keyword evidence="7" id="KW-1000">Mitochondrion outer membrane</keyword>
<organism evidence="17 18">
    <name type="scientific">Chloropicon primus</name>
    <dbReference type="NCBI Taxonomy" id="1764295"/>
    <lineage>
        <taxon>Eukaryota</taxon>
        <taxon>Viridiplantae</taxon>
        <taxon>Chlorophyta</taxon>
        <taxon>Chloropicophyceae</taxon>
        <taxon>Chloropicales</taxon>
        <taxon>Chloropicaceae</taxon>
        <taxon>Chloropicon</taxon>
    </lineage>
</organism>
<evidence type="ECO:0000256" key="5">
    <source>
        <dbReference type="ARBA" id="ARBA00022679"/>
    </source>
</evidence>
<dbReference type="PANTHER" id="PTHR10314">
    <property type="entry name" value="CYSTATHIONINE BETA-SYNTHASE"/>
    <property type="match status" value="1"/>
</dbReference>
<evidence type="ECO:0000256" key="2">
    <source>
        <dbReference type="ARBA" id="ARBA00004572"/>
    </source>
</evidence>
<evidence type="ECO:0000313" key="18">
    <source>
        <dbReference type="Proteomes" id="UP000316726"/>
    </source>
</evidence>
<evidence type="ECO:0000256" key="8">
    <source>
        <dbReference type="ARBA" id="ARBA00022898"/>
    </source>
</evidence>
<comment type="cofactor">
    <cofactor evidence="1">
        <name>pyridoxal 5'-phosphate</name>
        <dbReference type="ChEBI" id="CHEBI:597326"/>
    </cofactor>
</comment>
<dbReference type="SUPFAM" id="SSF53686">
    <property type="entry name" value="Tryptophan synthase beta subunit-like PLP-dependent enzymes"/>
    <property type="match status" value="1"/>
</dbReference>
<evidence type="ECO:0000313" key="16">
    <source>
        <dbReference type="EMBL" id="CAD9713437.1"/>
    </source>
</evidence>
<dbReference type="PROSITE" id="PS00901">
    <property type="entry name" value="CYS_SYNTHASE"/>
    <property type="match status" value="1"/>
</dbReference>
<keyword evidence="18" id="KW-1185">Reference proteome</keyword>
<dbReference type="Proteomes" id="UP000316726">
    <property type="component" value="Chromosome 6"/>
</dbReference>
<evidence type="ECO:0000256" key="10">
    <source>
        <dbReference type="ARBA" id="ARBA00023128"/>
    </source>
</evidence>
<evidence type="ECO:0000313" key="17">
    <source>
        <dbReference type="EMBL" id="QDZ21803.1"/>
    </source>
</evidence>
<dbReference type="Pfam" id="PF00291">
    <property type="entry name" value="PALP"/>
    <property type="match status" value="1"/>
</dbReference>
<feature type="domain" description="Tryptophan synthase beta chain-like PALP" evidence="15">
    <location>
        <begin position="52"/>
        <end position="356"/>
    </location>
</feature>
<evidence type="ECO:0000259" key="15">
    <source>
        <dbReference type="Pfam" id="PF00291"/>
    </source>
</evidence>
<keyword evidence="9 14" id="KW-1133">Transmembrane helix</keyword>
<dbReference type="CDD" id="cd01561">
    <property type="entry name" value="CBS_like"/>
    <property type="match status" value="1"/>
</dbReference>
<evidence type="ECO:0000256" key="1">
    <source>
        <dbReference type="ARBA" id="ARBA00001933"/>
    </source>
</evidence>
<keyword evidence="5" id="KW-0808">Transferase</keyword>
<dbReference type="InterPro" id="IPR036052">
    <property type="entry name" value="TrpB-like_PALP_sf"/>
</dbReference>
<dbReference type="InterPro" id="IPR001926">
    <property type="entry name" value="TrpB-like_PALP"/>
</dbReference>
<proteinExistence type="inferred from homology"/>